<dbReference type="PANTHER" id="PTHR23523">
    <property type="match status" value="1"/>
</dbReference>
<dbReference type="PANTHER" id="PTHR23523:SF2">
    <property type="entry name" value="2-NITROIMIDAZOLE TRANSPORTER"/>
    <property type="match status" value="1"/>
</dbReference>
<feature type="transmembrane region" description="Helical" evidence="6">
    <location>
        <begin position="271"/>
        <end position="294"/>
    </location>
</feature>
<dbReference type="InterPro" id="IPR011701">
    <property type="entry name" value="MFS"/>
</dbReference>
<dbReference type="EMBL" id="BAYM01000064">
    <property type="protein sequence ID" value="GAN36301.1"/>
    <property type="molecule type" value="Genomic_DNA"/>
</dbReference>
<dbReference type="InterPro" id="IPR036259">
    <property type="entry name" value="MFS_trans_sf"/>
</dbReference>
<dbReference type="GO" id="GO:0022857">
    <property type="term" value="F:transmembrane transporter activity"/>
    <property type="evidence" value="ECO:0007669"/>
    <property type="project" value="InterPro"/>
</dbReference>
<evidence type="ECO:0000256" key="2">
    <source>
        <dbReference type="ARBA" id="ARBA00022448"/>
    </source>
</evidence>
<feature type="transmembrane region" description="Helical" evidence="6">
    <location>
        <begin position="7"/>
        <end position="26"/>
    </location>
</feature>
<reference evidence="9" key="1">
    <citation type="submission" date="2014-05" db="EMBL/GenBank/DDBJ databases">
        <title>Whole genome sequencing of Lactobacillus casei NRIC0644.</title>
        <authorList>
            <person name="Atarashi H."/>
            <person name="Yoshida Y."/>
            <person name="Fujimura S."/>
            <person name="Tanaka N."/>
            <person name="Shiwa Y."/>
            <person name="Yoshikawa H."/>
            <person name="Okada S."/>
            <person name="Nakagawa J."/>
        </authorList>
    </citation>
    <scope>NUCLEOTIDE SEQUENCE [LARGE SCALE GENOMIC DNA]</scope>
    <source>
        <strain evidence="9">NRIC0644</strain>
    </source>
</reference>
<feature type="transmembrane region" description="Helical" evidence="6">
    <location>
        <begin position="333"/>
        <end position="353"/>
    </location>
</feature>
<keyword evidence="2" id="KW-0813">Transport</keyword>
<evidence type="ECO:0000256" key="3">
    <source>
        <dbReference type="ARBA" id="ARBA00022692"/>
    </source>
</evidence>
<keyword evidence="4 6" id="KW-1133">Transmembrane helix</keyword>
<dbReference type="RefSeq" id="WP_045625526.1">
    <property type="nucleotide sequence ID" value="NZ_BAYM01000064.1"/>
</dbReference>
<sequence length="397" mass="42459">MKKNHTSTAWLIWGIMLVGANLRLPITMIPPLLPTIKQTLGLPASMAGMLTTIPLLMFALASPLIAKMGNRRGNEWSLLVALVILLAGSLLRIIPSLTALIAGTLLIGFGISGGNVLLPAIIKDQFPHSIGAKTSLYTVTMGLIASLGTGLAGLLNQQFNMQITLAAFSLVGVFGLLVWALAFRTLPKKAARQGVQRKNIAVSRSMLAWWIALFFGLQSFLYYSLLTWLPSLWQATGFSQIAAGNLATIFQLSGMPATLSIPFIAEKRHGLLYSVWGIMLGFVLGALGILIPGANFGLNVVYALLMGVASGAAFAICIVFFQKKTADAYETASLSGFAQSVGYLFAAVGPVLYGFIQTSTGSWDLLLWLTVGLTLLMFVAGLIINANHRIFPSKANR</sequence>
<evidence type="ECO:0000313" key="9">
    <source>
        <dbReference type="Proteomes" id="UP000032552"/>
    </source>
</evidence>
<evidence type="ECO:0000256" key="5">
    <source>
        <dbReference type="ARBA" id="ARBA00023136"/>
    </source>
</evidence>
<dbReference type="Proteomes" id="UP000032552">
    <property type="component" value="Unassembled WGS sequence"/>
</dbReference>
<evidence type="ECO:0000256" key="1">
    <source>
        <dbReference type="ARBA" id="ARBA00004651"/>
    </source>
</evidence>
<dbReference type="AlphaFoldDB" id="A0A0C9PMY2"/>
<evidence type="ECO:0000259" key="7">
    <source>
        <dbReference type="PROSITE" id="PS50850"/>
    </source>
</evidence>
<protein>
    <submittedName>
        <fullName evidence="8">Transporter YycB</fullName>
    </submittedName>
</protein>
<gene>
    <name evidence="8" type="ORF">LC0644_0890</name>
</gene>
<dbReference type="PROSITE" id="PS50850">
    <property type="entry name" value="MFS"/>
    <property type="match status" value="1"/>
</dbReference>
<feature type="transmembrane region" description="Helical" evidence="6">
    <location>
        <begin position="134"/>
        <end position="155"/>
    </location>
</feature>
<dbReference type="InterPro" id="IPR020846">
    <property type="entry name" value="MFS_dom"/>
</dbReference>
<feature type="transmembrane region" description="Helical" evidence="6">
    <location>
        <begin position="161"/>
        <end position="186"/>
    </location>
</feature>
<name>A0A0C9PMY2_LACPA</name>
<feature type="transmembrane region" description="Helical" evidence="6">
    <location>
        <begin position="207"/>
        <end position="229"/>
    </location>
</feature>
<evidence type="ECO:0000256" key="4">
    <source>
        <dbReference type="ARBA" id="ARBA00022989"/>
    </source>
</evidence>
<dbReference type="Pfam" id="PF07690">
    <property type="entry name" value="MFS_1"/>
    <property type="match status" value="1"/>
</dbReference>
<feature type="transmembrane region" description="Helical" evidence="6">
    <location>
        <begin position="365"/>
        <end position="384"/>
    </location>
</feature>
<feature type="transmembrane region" description="Helical" evidence="6">
    <location>
        <begin position="300"/>
        <end position="321"/>
    </location>
</feature>
<feature type="transmembrane region" description="Helical" evidence="6">
    <location>
        <begin position="76"/>
        <end position="94"/>
    </location>
</feature>
<dbReference type="SUPFAM" id="SSF103473">
    <property type="entry name" value="MFS general substrate transporter"/>
    <property type="match status" value="1"/>
</dbReference>
<evidence type="ECO:0000256" key="6">
    <source>
        <dbReference type="SAM" id="Phobius"/>
    </source>
</evidence>
<organism evidence="8 9">
    <name type="scientific">Lacticaseibacillus paracasei NRIC 0644</name>
    <dbReference type="NCBI Taxonomy" id="1435038"/>
    <lineage>
        <taxon>Bacteria</taxon>
        <taxon>Bacillati</taxon>
        <taxon>Bacillota</taxon>
        <taxon>Bacilli</taxon>
        <taxon>Lactobacillales</taxon>
        <taxon>Lactobacillaceae</taxon>
        <taxon>Lacticaseibacillus</taxon>
    </lineage>
</organism>
<keyword evidence="5 6" id="KW-0472">Membrane</keyword>
<proteinExistence type="predicted"/>
<evidence type="ECO:0000313" key="8">
    <source>
        <dbReference type="EMBL" id="GAN36301.1"/>
    </source>
</evidence>
<feature type="transmembrane region" description="Helical" evidence="6">
    <location>
        <begin position="100"/>
        <end position="122"/>
    </location>
</feature>
<accession>A0A0C9PMY2</accession>
<dbReference type="GO" id="GO:0005886">
    <property type="term" value="C:plasma membrane"/>
    <property type="evidence" value="ECO:0007669"/>
    <property type="project" value="UniProtKB-SubCell"/>
</dbReference>
<feature type="transmembrane region" description="Helical" evidence="6">
    <location>
        <begin position="46"/>
        <end position="64"/>
    </location>
</feature>
<feature type="domain" description="Major facilitator superfamily (MFS) profile" evidence="7">
    <location>
        <begin position="7"/>
        <end position="389"/>
    </location>
</feature>
<keyword evidence="3 6" id="KW-0812">Transmembrane</keyword>
<dbReference type="Gene3D" id="1.20.1250.20">
    <property type="entry name" value="MFS general substrate transporter like domains"/>
    <property type="match status" value="1"/>
</dbReference>
<dbReference type="InterPro" id="IPR052524">
    <property type="entry name" value="MFS_Cyanate_Porter"/>
</dbReference>
<feature type="transmembrane region" description="Helical" evidence="6">
    <location>
        <begin position="241"/>
        <end position="264"/>
    </location>
</feature>
<comment type="subcellular location">
    <subcellularLocation>
        <location evidence="1">Cell membrane</location>
        <topology evidence="1">Multi-pass membrane protein</topology>
    </subcellularLocation>
</comment>
<comment type="caution">
    <text evidence="8">The sequence shown here is derived from an EMBL/GenBank/DDBJ whole genome shotgun (WGS) entry which is preliminary data.</text>
</comment>